<comment type="caution">
    <text evidence="2">The sequence shown here is derived from an EMBL/GenBank/DDBJ whole genome shotgun (WGS) entry which is preliminary data.</text>
</comment>
<dbReference type="PANTHER" id="PTHR40078:SF1">
    <property type="entry name" value="INTEGRAL MEMBRANE PROTEIN"/>
    <property type="match status" value="1"/>
</dbReference>
<dbReference type="InterPro" id="IPR038750">
    <property type="entry name" value="YczE/YyaS-like"/>
</dbReference>
<dbReference type="PANTHER" id="PTHR40078">
    <property type="entry name" value="INTEGRAL MEMBRANE PROTEIN-RELATED"/>
    <property type="match status" value="1"/>
</dbReference>
<reference evidence="2" key="1">
    <citation type="submission" date="2019-08" db="EMBL/GenBank/DDBJ databases">
        <authorList>
            <person name="Kucharzyk K."/>
            <person name="Murdoch R.W."/>
            <person name="Higgins S."/>
            <person name="Loffler F."/>
        </authorList>
    </citation>
    <scope>NUCLEOTIDE SEQUENCE</scope>
</reference>
<feature type="transmembrane region" description="Helical" evidence="1">
    <location>
        <begin position="110"/>
        <end position="129"/>
    </location>
</feature>
<evidence type="ECO:0008006" key="3">
    <source>
        <dbReference type="Google" id="ProtNLM"/>
    </source>
</evidence>
<accession>A0A644V371</accession>
<evidence type="ECO:0000313" key="2">
    <source>
        <dbReference type="EMBL" id="MPL85779.1"/>
    </source>
</evidence>
<proteinExistence type="predicted"/>
<keyword evidence="1" id="KW-0812">Transmembrane</keyword>
<dbReference type="EMBL" id="VSSQ01000211">
    <property type="protein sequence ID" value="MPL85779.1"/>
    <property type="molecule type" value="Genomic_DNA"/>
</dbReference>
<protein>
    <recommendedName>
        <fullName evidence="3">YitT family protein</fullName>
    </recommendedName>
</protein>
<dbReference type="AlphaFoldDB" id="A0A644V371"/>
<evidence type="ECO:0000256" key="1">
    <source>
        <dbReference type="SAM" id="Phobius"/>
    </source>
</evidence>
<gene>
    <name evidence="2" type="ORF">SDC9_31752</name>
</gene>
<name>A0A644V371_9ZZZZ</name>
<keyword evidence="1" id="KW-1133">Transmembrane helix</keyword>
<keyword evidence="1" id="KW-0472">Membrane</keyword>
<feature type="transmembrane region" description="Helical" evidence="1">
    <location>
        <begin position="82"/>
        <end position="104"/>
    </location>
</feature>
<dbReference type="Pfam" id="PF19700">
    <property type="entry name" value="DUF6198"/>
    <property type="match status" value="1"/>
</dbReference>
<organism evidence="2">
    <name type="scientific">bioreactor metagenome</name>
    <dbReference type="NCBI Taxonomy" id="1076179"/>
    <lineage>
        <taxon>unclassified sequences</taxon>
        <taxon>metagenomes</taxon>
        <taxon>ecological metagenomes</taxon>
    </lineage>
</organism>
<feature type="transmembrane region" description="Helical" evidence="1">
    <location>
        <begin position="158"/>
        <end position="176"/>
    </location>
</feature>
<sequence length="218" mass="24406">MQKETSARIMVMIIGLFIMSIGIAVSTKAGLGTTPISCVPYVLSQGFSLSFGTFTFFMNSLFVVFQYFLLKETFEIYQWLQIPLIFVFSVFTDLSMILVSDLIITGYVFQWIFCLLSCVLVGFGIALLLKANLLMMAGDALVRALSHVSKIQFGYTKVGFDSTMVLIAVVVSWIMFFDLVGVREGTIAAAVLVGFIVKFFVPRLGWLDKIFTAERNRR</sequence>
<feature type="transmembrane region" description="Helical" evidence="1">
    <location>
        <begin position="7"/>
        <end position="27"/>
    </location>
</feature>
<feature type="transmembrane region" description="Helical" evidence="1">
    <location>
        <begin position="182"/>
        <end position="201"/>
    </location>
</feature>
<feature type="transmembrane region" description="Helical" evidence="1">
    <location>
        <begin position="47"/>
        <end position="70"/>
    </location>
</feature>